<dbReference type="Pfam" id="PF22980">
    <property type="entry name" value="Myb_DNA-bind_8"/>
    <property type="match status" value="1"/>
</dbReference>
<feature type="region of interest" description="Disordered" evidence="1">
    <location>
        <begin position="51"/>
        <end position="139"/>
    </location>
</feature>
<name>A0ABR3VI50_HUMIN</name>
<dbReference type="EMBL" id="JAZGSY010000076">
    <property type="protein sequence ID" value="KAL1841416.1"/>
    <property type="molecule type" value="Genomic_DNA"/>
</dbReference>
<organism evidence="3 4">
    <name type="scientific">Humicola insolens</name>
    <name type="common">Soft-rot fungus</name>
    <dbReference type="NCBI Taxonomy" id="85995"/>
    <lineage>
        <taxon>Eukaryota</taxon>
        <taxon>Fungi</taxon>
        <taxon>Dikarya</taxon>
        <taxon>Ascomycota</taxon>
        <taxon>Pezizomycotina</taxon>
        <taxon>Sordariomycetes</taxon>
        <taxon>Sordariomycetidae</taxon>
        <taxon>Sordariales</taxon>
        <taxon>Chaetomiaceae</taxon>
        <taxon>Mycothermus</taxon>
    </lineage>
</organism>
<sequence length="295" mass="30994">MAPTDHEGQFKFLLACIKHSAAGKVNFEEVAKETGIVSKAAAAKRYERLLKAHGISPSTPRKGKGANAKNEAAGSEENGSESAADAPSKTPASRKRKRTVAPRNKQPQTPARVEDESEDADADVDSPVKKEPKVKKETKIKKEPIAAVKKEEASDDDMADVKEESEGSSLHTVGFGNTAATATVTRFCSSGGVGVSTNGAGHDAKPAGKLVIPAEAVPMQDDDGDDACFIVGERVYYTCTNSNSSGELELATTASADNNITGCCVVVFGAVFVRGTSALVMKEIRAGRIQWVLVA</sequence>
<dbReference type="Proteomes" id="UP001583172">
    <property type="component" value="Unassembled WGS sequence"/>
</dbReference>
<feature type="compositionally biased region" description="Acidic residues" evidence="1">
    <location>
        <begin position="115"/>
        <end position="124"/>
    </location>
</feature>
<feature type="domain" description="Myb-like DNA-binding" evidence="2">
    <location>
        <begin position="7"/>
        <end position="54"/>
    </location>
</feature>
<accession>A0ABR3VI50</accession>
<protein>
    <recommendedName>
        <fullName evidence="2">Myb-like DNA-binding domain-containing protein</fullName>
    </recommendedName>
</protein>
<dbReference type="InterPro" id="IPR054505">
    <property type="entry name" value="Myb_DNA-bind_8"/>
</dbReference>
<comment type="caution">
    <text evidence="3">The sequence shown here is derived from an EMBL/GenBank/DDBJ whole genome shotgun (WGS) entry which is preliminary data.</text>
</comment>
<evidence type="ECO:0000256" key="1">
    <source>
        <dbReference type="SAM" id="MobiDB-lite"/>
    </source>
</evidence>
<keyword evidence="4" id="KW-1185">Reference proteome</keyword>
<feature type="compositionally biased region" description="Basic and acidic residues" evidence="1">
    <location>
        <begin position="126"/>
        <end position="139"/>
    </location>
</feature>
<gene>
    <name evidence="3" type="ORF">VTJ49DRAFT_7093</name>
</gene>
<reference evidence="3 4" key="1">
    <citation type="journal article" date="2024" name="Commun. Biol.">
        <title>Comparative genomic analysis of thermophilic fungi reveals convergent evolutionary adaptations and gene losses.</title>
        <authorList>
            <person name="Steindorff A.S."/>
            <person name="Aguilar-Pontes M.V."/>
            <person name="Robinson A.J."/>
            <person name="Andreopoulos B."/>
            <person name="LaButti K."/>
            <person name="Kuo A."/>
            <person name="Mondo S."/>
            <person name="Riley R."/>
            <person name="Otillar R."/>
            <person name="Haridas S."/>
            <person name="Lipzen A."/>
            <person name="Grimwood J."/>
            <person name="Schmutz J."/>
            <person name="Clum A."/>
            <person name="Reid I.D."/>
            <person name="Moisan M.C."/>
            <person name="Butler G."/>
            <person name="Nguyen T.T.M."/>
            <person name="Dewar K."/>
            <person name="Conant G."/>
            <person name="Drula E."/>
            <person name="Henrissat B."/>
            <person name="Hansel C."/>
            <person name="Singer S."/>
            <person name="Hutchinson M.I."/>
            <person name="de Vries R.P."/>
            <person name="Natvig D.O."/>
            <person name="Powell A.J."/>
            <person name="Tsang A."/>
            <person name="Grigoriev I.V."/>
        </authorList>
    </citation>
    <scope>NUCLEOTIDE SEQUENCE [LARGE SCALE GENOMIC DNA]</scope>
    <source>
        <strain evidence="3 4">CBS 620.91</strain>
    </source>
</reference>
<feature type="compositionally biased region" description="Low complexity" evidence="1">
    <location>
        <begin position="65"/>
        <end position="84"/>
    </location>
</feature>
<proteinExistence type="predicted"/>
<evidence type="ECO:0000313" key="3">
    <source>
        <dbReference type="EMBL" id="KAL1841416.1"/>
    </source>
</evidence>
<evidence type="ECO:0000313" key="4">
    <source>
        <dbReference type="Proteomes" id="UP001583172"/>
    </source>
</evidence>
<evidence type="ECO:0000259" key="2">
    <source>
        <dbReference type="Pfam" id="PF22980"/>
    </source>
</evidence>